<dbReference type="EMBL" id="RCZC01000013">
    <property type="protein sequence ID" value="TPG46547.1"/>
    <property type="molecule type" value="Genomic_DNA"/>
</dbReference>
<evidence type="ECO:0000256" key="5">
    <source>
        <dbReference type="ARBA" id="ARBA00022989"/>
    </source>
</evidence>
<dbReference type="GO" id="GO:0055085">
    <property type="term" value="P:transmembrane transport"/>
    <property type="evidence" value="ECO:0007669"/>
    <property type="project" value="InterPro"/>
</dbReference>
<evidence type="ECO:0000256" key="3">
    <source>
        <dbReference type="ARBA" id="ARBA00022475"/>
    </source>
</evidence>
<comment type="caution">
    <text evidence="9">The sequence shown here is derived from an EMBL/GenBank/DDBJ whole genome shotgun (WGS) entry which is preliminary data.</text>
</comment>
<feature type="transmembrane region" description="Helical" evidence="7">
    <location>
        <begin position="21"/>
        <end position="41"/>
    </location>
</feature>
<keyword evidence="4 7" id="KW-0812">Transmembrane</keyword>
<dbReference type="Pfam" id="PF00528">
    <property type="entry name" value="BPD_transp_1"/>
    <property type="match status" value="1"/>
</dbReference>
<feature type="transmembrane region" description="Helical" evidence="7">
    <location>
        <begin position="214"/>
        <end position="236"/>
    </location>
</feature>
<feature type="transmembrane region" description="Helical" evidence="7">
    <location>
        <begin position="271"/>
        <end position="290"/>
    </location>
</feature>
<accession>A0A502FAY8</accession>
<dbReference type="PANTHER" id="PTHR30193:SF37">
    <property type="entry name" value="INNER MEMBRANE ABC TRANSPORTER PERMEASE PROTEIN YCJO"/>
    <property type="match status" value="1"/>
</dbReference>
<keyword evidence="5 7" id="KW-1133">Transmembrane helix</keyword>
<dbReference type="InterPro" id="IPR000515">
    <property type="entry name" value="MetI-like"/>
</dbReference>
<sequence length="349" mass="38384">MTQSRKRAYGRRIALLSSGPALFGLTLFLIIPFLLAFALTFTDQRLVATDSGRFVGWRNYERLLSISYVVQDPQPGVQGKPAFARVRDVTRADPVHRGFRPFSDFSWGQKRVTILAKDPVFLESLLNTFGFALMVVPLQCAMALALALLVNAGLRGQTFLRAVYFSPVVMSMVVVSIVWTFLFDRDLGSINKLLSLLSLGTIGPVNWLGGRATAMPAIALMSAWQGAGFQMLIFLAGLQGISQELYDAARIDGATAWQRFWNVTIPGLRQTIAFVLVVTAIAALGLFTQVDVMTQGGPQNGTSTVMFHAIQRGVREENIAYGSTVAVVYFAIITLLILAQQALQRRWSK</sequence>
<keyword evidence="6 7" id="KW-0472">Membrane</keyword>
<dbReference type="AlphaFoldDB" id="A0A502FAY8"/>
<keyword evidence="10" id="KW-1185">Reference proteome</keyword>
<evidence type="ECO:0000259" key="8">
    <source>
        <dbReference type="PROSITE" id="PS50928"/>
    </source>
</evidence>
<evidence type="ECO:0000313" key="9">
    <source>
        <dbReference type="EMBL" id="TPG46547.1"/>
    </source>
</evidence>
<evidence type="ECO:0000256" key="4">
    <source>
        <dbReference type="ARBA" id="ARBA00022692"/>
    </source>
</evidence>
<dbReference type="Gene3D" id="1.10.3720.10">
    <property type="entry name" value="MetI-like"/>
    <property type="match status" value="1"/>
</dbReference>
<feature type="transmembrane region" description="Helical" evidence="7">
    <location>
        <begin position="129"/>
        <end position="150"/>
    </location>
</feature>
<protein>
    <submittedName>
        <fullName evidence="9">Sugar ABC transporter permease</fullName>
    </submittedName>
</protein>
<feature type="transmembrane region" description="Helical" evidence="7">
    <location>
        <begin position="162"/>
        <end position="182"/>
    </location>
</feature>
<proteinExistence type="inferred from homology"/>
<dbReference type="RefSeq" id="WP_140852666.1">
    <property type="nucleotide sequence ID" value="NZ_RCZC01000013.1"/>
</dbReference>
<dbReference type="PROSITE" id="PS50928">
    <property type="entry name" value="ABC_TM1"/>
    <property type="match status" value="1"/>
</dbReference>
<gene>
    <name evidence="9" type="ORF">EAH76_23315</name>
</gene>
<organism evidence="9 10">
    <name type="scientific">Sphingomonas glacialis</name>
    <dbReference type="NCBI Taxonomy" id="658225"/>
    <lineage>
        <taxon>Bacteria</taxon>
        <taxon>Pseudomonadati</taxon>
        <taxon>Pseudomonadota</taxon>
        <taxon>Alphaproteobacteria</taxon>
        <taxon>Sphingomonadales</taxon>
        <taxon>Sphingomonadaceae</taxon>
        <taxon>Sphingomonas</taxon>
    </lineage>
</organism>
<dbReference type="InterPro" id="IPR035906">
    <property type="entry name" value="MetI-like_sf"/>
</dbReference>
<dbReference type="GO" id="GO:0005886">
    <property type="term" value="C:plasma membrane"/>
    <property type="evidence" value="ECO:0007669"/>
    <property type="project" value="UniProtKB-SubCell"/>
</dbReference>
<evidence type="ECO:0000256" key="6">
    <source>
        <dbReference type="ARBA" id="ARBA00023136"/>
    </source>
</evidence>
<evidence type="ECO:0000256" key="2">
    <source>
        <dbReference type="ARBA" id="ARBA00022448"/>
    </source>
</evidence>
<comment type="subcellular location">
    <subcellularLocation>
        <location evidence="1 7">Cell membrane</location>
        <topology evidence="1 7">Multi-pass membrane protein</topology>
    </subcellularLocation>
</comment>
<evidence type="ECO:0000256" key="1">
    <source>
        <dbReference type="ARBA" id="ARBA00004651"/>
    </source>
</evidence>
<evidence type="ECO:0000256" key="7">
    <source>
        <dbReference type="RuleBase" id="RU363032"/>
    </source>
</evidence>
<dbReference type="Proteomes" id="UP000319931">
    <property type="component" value="Unassembled WGS sequence"/>
</dbReference>
<dbReference type="CDD" id="cd06261">
    <property type="entry name" value="TM_PBP2"/>
    <property type="match status" value="1"/>
</dbReference>
<evidence type="ECO:0000313" key="10">
    <source>
        <dbReference type="Proteomes" id="UP000319931"/>
    </source>
</evidence>
<dbReference type="OrthoDB" id="9785347at2"/>
<comment type="similarity">
    <text evidence="7">Belongs to the binding-protein-dependent transport system permease family.</text>
</comment>
<keyword evidence="2 7" id="KW-0813">Transport</keyword>
<feature type="domain" description="ABC transmembrane type-1" evidence="8">
    <location>
        <begin position="125"/>
        <end position="340"/>
    </location>
</feature>
<dbReference type="SUPFAM" id="SSF161098">
    <property type="entry name" value="MetI-like"/>
    <property type="match status" value="1"/>
</dbReference>
<dbReference type="PANTHER" id="PTHR30193">
    <property type="entry name" value="ABC TRANSPORTER PERMEASE PROTEIN"/>
    <property type="match status" value="1"/>
</dbReference>
<feature type="transmembrane region" description="Helical" evidence="7">
    <location>
        <begin position="319"/>
        <end position="339"/>
    </location>
</feature>
<name>A0A502FAY8_9SPHN</name>
<dbReference type="InterPro" id="IPR051393">
    <property type="entry name" value="ABC_transporter_permease"/>
</dbReference>
<reference evidence="9 10" key="1">
    <citation type="journal article" date="2019" name="Environ. Microbiol.">
        <title>Species interactions and distinct microbial communities in high Arctic permafrost affected cryosols are associated with the CH4 and CO2 gas fluxes.</title>
        <authorList>
            <person name="Altshuler I."/>
            <person name="Hamel J."/>
            <person name="Turney S."/>
            <person name="Magnuson E."/>
            <person name="Levesque R."/>
            <person name="Greer C."/>
            <person name="Whyte L.G."/>
        </authorList>
    </citation>
    <scope>NUCLEOTIDE SEQUENCE [LARGE SCALE GENOMIC DNA]</scope>
    <source>
        <strain evidence="9 10">E6.1</strain>
    </source>
</reference>
<keyword evidence="3" id="KW-1003">Cell membrane</keyword>